<protein>
    <submittedName>
        <fullName evidence="2">DUF2927 domain-containing protein</fullName>
    </submittedName>
</protein>
<evidence type="ECO:0000313" key="2">
    <source>
        <dbReference type="EMBL" id="MFD1193739.1"/>
    </source>
</evidence>
<evidence type="ECO:0000313" key="3">
    <source>
        <dbReference type="Proteomes" id="UP001597151"/>
    </source>
</evidence>
<organism evidence="2 3">
    <name type="scientific">Seohaeicola saemankumensis</name>
    <dbReference type="NCBI Taxonomy" id="481181"/>
    <lineage>
        <taxon>Bacteria</taxon>
        <taxon>Pseudomonadati</taxon>
        <taxon>Pseudomonadota</taxon>
        <taxon>Alphaproteobacteria</taxon>
        <taxon>Rhodobacterales</taxon>
        <taxon>Roseobacteraceae</taxon>
        <taxon>Seohaeicola</taxon>
    </lineage>
</organism>
<dbReference type="EMBL" id="JBHTKR010000001">
    <property type="protein sequence ID" value="MFD1193739.1"/>
    <property type="molecule type" value="Genomic_DNA"/>
</dbReference>
<reference evidence="3" key="1">
    <citation type="journal article" date="2019" name="Int. J. Syst. Evol. Microbiol.">
        <title>The Global Catalogue of Microorganisms (GCM) 10K type strain sequencing project: providing services to taxonomists for standard genome sequencing and annotation.</title>
        <authorList>
            <consortium name="The Broad Institute Genomics Platform"/>
            <consortium name="The Broad Institute Genome Sequencing Center for Infectious Disease"/>
            <person name="Wu L."/>
            <person name="Ma J."/>
        </authorList>
    </citation>
    <scope>NUCLEOTIDE SEQUENCE [LARGE SCALE GENOMIC DNA]</scope>
    <source>
        <strain evidence="3">CCUG 55328</strain>
    </source>
</reference>
<feature type="chain" id="PRO_5047383540" evidence="1">
    <location>
        <begin position="24"/>
        <end position="461"/>
    </location>
</feature>
<sequence length="461" mass="50713">MKGLFPRFFFPVFLLLGACMPGAQTEMPSRAMAMIDNDLPPMRVFAAPQPETFAISNSDLLRDVIDLAFELESGRSLPVLTRFEGPVTVRVTGNPPPTLNSDLNRLLFRLRTEAGIDIAHTGQADAHITIEAVSRADIRSHLPQAACFVVPNISRLSEFRLARRSPRTDWARLTRRDRMAIFLPNDASPQEVRDCLHEELAQALGPLNDLYRLPQSVFNDDNVHAVLTGYDMMILRAIYAPELQSGMTRAEVATRLPTILARINPAGQGLAPRRDADTPRPWSAAMQTALGPGATPAARRAAGERALDIARVMRLQDHRLGFSHYVMGRLVLPLDPVAAVEHFRQADAIFARRPEYAMYRGLVSAQLAAYLVAQGNGPEAVELVSAILPVVIRHENAALVATLNMLRAEGLDLSGRGVEAQAVRLDSLGWARYGFGAEGAIRAKMREIGALSPLYRRNGRI</sequence>
<dbReference type="Pfam" id="PF11150">
    <property type="entry name" value="DUF2927"/>
    <property type="match status" value="1"/>
</dbReference>
<accession>A0ABW3T940</accession>
<dbReference type="Proteomes" id="UP001597151">
    <property type="component" value="Unassembled WGS sequence"/>
</dbReference>
<name>A0ABW3T940_9RHOB</name>
<proteinExistence type="predicted"/>
<keyword evidence="1" id="KW-0732">Signal</keyword>
<comment type="caution">
    <text evidence="2">The sequence shown here is derived from an EMBL/GenBank/DDBJ whole genome shotgun (WGS) entry which is preliminary data.</text>
</comment>
<dbReference type="InterPro" id="IPR021323">
    <property type="entry name" value="DUF2927"/>
</dbReference>
<dbReference type="PROSITE" id="PS51257">
    <property type="entry name" value="PROKAR_LIPOPROTEIN"/>
    <property type="match status" value="1"/>
</dbReference>
<gene>
    <name evidence="2" type="ORF">ACFQ3C_03525</name>
</gene>
<evidence type="ECO:0000256" key="1">
    <source>
        <dbReference type="SAM" id="SignalP"/>
    </source>
</evidence>
<feature type="signal peptide" evidence="1">
    <location>
        <begin position="1"/>
        <end position="23"/>
    </location>
</feature>
<dbReference type="RefSeq" id="WP_380789039.1">
    <property type="nucleotide sequence ID" value="NZ_JBHTKR010000001.1"/>
</dbReference>
<keyword evidence="3" id="KW-1185">Reference proteome</keyword>